<keyword evidence="1" id="KW-1133">Transmembrane helix</keyword>
<evidence type="ECO:0000256" key="1">
    <source>
        <dbReference type="SAM" id="Phobius"/>
    </source>
</evidence>
<evidence type="ECO:0000313" key="3">
    <source>
        <dbReference type="Proteomes" id="UP000215214"/>
    </source>
</evidence>
<dbReference type="InterPro" id="IPR046077">
    <property type="entry name" value="DUF6095"/>
</dbReference>
<dbReference type="EMBL" id="LT899436">
    <property type="protein sequence ID" value="SNR15362.1"/>
    <property type="molecule type" value="Genomic_DNA"/>
</dbReference>
<protein>
    <submittedName>
        <fullName evidence="2">Uncharacterized protein</fullName>
    </submittedName>
</protein>
<name>A0A238U8D4_9FLAO</name>
<dbReference type="Pfam" id="PF19589">
    <property type="entry name" value="DUF6095"/>
    <property type="match status" value="1"/>
</dbReference>
<organism evidence="2 3">
    <name type="scientific">Tenacibaculum jejuense</name>
    <dbReference type="NCBI Taxonomy" id="584609"/>
    <lineage>
        <taxon>Bacteria</taxon>
        <taxon>Pseudomonadati</taxon>
        <taxon>Bacteroidota</taxon>
        <taxon>Flavobacteriia</taxon>
        <taxon>Flavobacteriales</taxon>
        <taxon>Flavobacteriaceae</taxon>
        <taxon>Tenacibaculum</taxon>
    </lineage>
</organism>
<proteinExistence type="predicted"/>
<reference evidence="2 3" key="1">
    <citation type="submission" date="2017-07" db="EMBL/GenBank/DDBJ databases">
        <authorList>
            <person name="Sun Z.S."/>
            <person name="Albrecht U."/>
            <person name="Echele G."/>
            <person name="Lee C.C."/>
        </authorList>
    </citation>
    <scope>NUCLEOTIDE SEQUENCE [LARGE SCALE GENOMIC DNA]</scope>
    <source>
        <strain evidence="3">type strain: KCTC 22618</strain>
    </source>
</reference>
<feature type="transmembrane region" description="Helical" evidence="1">
    <location>
        <begin position="43"/>
        <end position="65"/>
    </location>
</feature>
<keyword evidence="1" id="KW-0812">Transmembrane</keyword>
<dbReference type="RefSeq" id="WP_157730153.1">
    <property type="nucleotide sequence ID" value="NZ_LT899436.1"/>
</dbReference>
<accession>A0A238U8D4</accession>
<dbReference type="KEGG" id="tje:TJEJU_1639"/>
<evidence type="ECO:0000313" key="2">
    <source>
        <dbReference type="EMBL" id="SNR15362.1"/>
    </source>
</evidence>
<sequence>MTNKSYEKPIKKFLILLSLLVISPVILSLAFRAQRAFTEMPKIIIAYVLLILGILLILYTVYFGFKTFKSLLDTLFED</sequence>
<keyword evidence="3" id="KW-1185">Reference proteome</keyword>
<dbReference type="AlphaFoldDB" id="A0A238U8D4"/>
<keyword evidence="1" id="KW-0472">Membrane</keyword>
<gene>
    <name evidence="2" type="ORF">TJEJU_1639</name>
</gene>
<dbReference type="Proteomes" id="UP000215214">
    <property type="component" value="Chromosome TJEJU"/>
</dbReference>
<feature type="transmembrane region" description="Helical" evidence="1">
    <location>
        <begin position="13"/>
        <end position="31"/>
    </location>
</feature>